<gene>
    <name evidence="1" type="ORF">CU669_06150</name>
</gene>
<protein>
    <submittedName>
        <fullName evidence="1">Uncharacterized protein</fullName>
    </submittedName>
</protein>
<dbReference type="AlphaFoldDB" id="A0A364P195"/>
<evidence type="ECO:0000313" key="2">
    <source>
        <dbReference type="Proteomes" id="UP000251075"/>
    </source>
</evidence>
<evidence type="ECO:0000313" key="1">
    <source>
        <dbReference type="EMBL" id="RAU23066.1"/>
    </source>
</evidence>
<sequence length="204" mass="22100">MLAVVAALLVPVTGWAQMRPQPRQQQAPPPPSPSGEVTERLVMTPPVGWTIGGSSVSQNALTKQMFPPGQTAETWNEMMSIQIMADARADPREHIQRIVEASRTNCEASGPSPVTEAQTNGYPVATLTVTCTKGRQSGMGGLVAVKAIRGGSALYVIQRIWRGQPFERNEIAPVPSDMLQEWSAFLRNVSVCDSNDPTRHPCPK</sequence>
<organism evidence="1 2">
    <name type="scientific">Paramagnetospirillum kuznetsovii</name>
    <dbReference type="NCBI Taxonomy" id="2053833"/>
    <lineage>
        <taxon>Bacteria</taxon>
        <taxon>Pseudomonadati</taxon>
        <taxon>Pseudomonadota</taxon>
        <taxon>Alphaproteobacteria</taxon>
        <taxon>Rhodospirillales</taxon>
        <taxon>Magnetospirillaceae</taxon>
        <taxon>Paramagnetospirillum</taxon>
    </lineage>
</organism>
<accession>A0A364P195</accession>
<keyword evidence="2" id="KW-1185">Reference proteome</keyword>
<reference evidence="1 2" key="1">
    <citation type="submission" date="2017-11" db="EMBL/GenBank/DDBJ databases">
        <title>Draft genome sequence of magnetotactic bacterium Magnetospirillum kuznetsovii LBB-42.</title>
        <authorList>
            <person name="Grouzdev D.S."/>
            <person name="Rysina M.S."/>
            <person name="Baslerov R.V."/>
            <person name="Koziaeva V."/>
        </authorList>
    </citation>
    <scope>NUCLEOTIDE SEQUENCE [LARGE SCALE GENOMIC DNA]</scope>
    <source>
        <strain evidence="1 2">LBB-42</strain>
    </source>
</reference>
<comment type="caution">
    <text evidence="1">The sequence shown here is derived from an EMBL/GenBank/DDBJ whole genome shotgun (WGS) entry which is preliminary data.</text>
</comment>
<dbReference type="OrthoDB" id="6116092at2"/>
<name>A0A364P195_9PROT</name>
<proteinExistence type="predicted"/>
<dbReference type="EMBL" id="PGTO01000003">
    <property type="protein sequence ID" value="RAU23066.1"/>
    <property type="molecule type" value="Genomic_DNA"/>
</dbReference>
<dbReference type="Proteomes" id="UP000251075">
    <property type="component" value="Unassembled WGS sequence"/>
</dbReference>